<dbReference type="PANTHER" id="PTHR40849">
    <property type="entry name" value="C2 CALCIUM-DEPENDENT MEMBRANE TARGETING"/>
    <property type="match status" value="1"/>
</dbReference>
<feature type="domain" description="EF-hand" evidence="3">
    <location>
        <begin position="427"/>
        <end position="462"/>
    </location>
</feature>
<dbReference type="Gene3D" id="1.10.238.10">
    <property type="entry name" value="EF-hand"/>
    <property type="match status" value="1"/>
</dbReference>
<evidence type="ECO:0000313" key="4">
    <source>
        <dbReference type="EMBL" id="CAD8532428.1"/>
    </source>
</evidence>
<dbReference type="SUPFAM" id="SSF47473">
    <property type="entry name" value="EF-hand"/>
    <property type="match status" value="1"/>
</dbReference>
<feature type="compositionally biased region" description="Basic and acidic residues" evidence="1">
    <location>
        <begin position="610"/>
        <end position="624"/>
    </location>
</feature>
<feature type="transmembrane region" description="Helical" evidence="2">
    <location>
        <begin position="528"/>
        <end position="548"/>
    </location>
</feature>
<keyword evidence="2" id="KW-0812">Transmembrane</keyword>
<evidence type="ECO:0000259" key="3">
    <source>
        <dbReference type="PROSITE" id="PS50222"/>
    </source>
</evidence>
<feature type="transmembrane region" description="Helical" evidence="2">
    <location>
        <begin position="138"/>
        <end position="156"/>
    </location>
</feature>
<dbReference type="PROSITE" id="PS50222">
    <property type="entry name" value="EF_HAND_2"/>
    <property type="match status" value="1"/>
</dbReference>
<reference evidence="4" key="1">
    <citation type="submission" date="2021-01" db="EMBL/GenBank/DDBJ databases">
        <authorList>
            <person name="Corre E."/>
            <person name="Pelletier E."/>
            <person name="Niang G."/>
            <person name="Scheremetjew M."/>
            <person name="Finn R."/>
            <person name="Kale V."/>
            <person name="Holt S."/>
            <person name="Cochrane G."/>
            <person name="Meng A."/>
            <person name="Brown T."/>
            <person name="Cohen L."/>
        </authorList>
    </citation>
    <scope>NUCLEOTIDE SEQUENCE</scope>
    <source>
        <strain evidence="4">RCC1130</strain>
    </source>
</reference>
<dbReference type="InterPro" id="IPR011992">
    <property type="entry name" value="EF-hand-dom_pair"/>
</dbReference>
<feature type="transmembrane region" description="Helical" evidence="2">
    <location>
        <begin position="101"/>
        <end position="126"/>
    </location>
</feature>
<dbReference type="PANTHER" id="PTHR40849:SF2">
    <property type="entry name" value="RGS DOMAIN-CONTAINING PROTEIN"/>
    <property type="match status" value="1"/>
</dbReference>
<evidence type="ECO:0000256" key="1">
    <source>
        <dbReference type="SAM" id="MobiDB-lite"/>
    </source>
</evidence>
<evidence type="ECO:0000256" key="2">
    <source>
        <dbReference type="SAM" id="Phobius"/>
    </source>
</evidence>
<dbReference type="Pfam" id="PF13499">
    <property type="entry name" value="EF-hand_7"/>
    <property type="match status" value="1"/>
</dbReference>
<sequence>MMGGRMGRILVDPFAPEKVQRTIQAAWDSVWPEIATNMRDDMMLLHGLRNKKKRQESVAADSWPPPPPLFPLTYVAVRARIRYAVMPADIGFWQLIRRPELYPVLFLLFFPFASISTITWVVLLLMIDKSDEYQLTNYILVFRAAVFLSVGVWWSIKGFVYFYLCISAIDIDCLDYGPGVSDIQTLKIAMTLARLACGWIAFVLLVRLRLEQERADRVSFNSLKWQPGFFPKTKEERLERTKTAKRAVTSYEIWAAVGCAGGLLAGFVIGSVGTLLLFFEFSFDGRPHAITLGVNTSNILLPISLMPSVGAVAGTAGGVALALGKEIADHRVKMKEAQKMLDESERNSCRRQTGAVDVRRLLPHLVSSVSAGFGVRNKNFTPSKMPAKLTPFERTLWRAFNNGDLDGSGTLKSAELPHTLRLCGIKASEEEIEELLSAYDHDRSGGLEWPEFRELGLRLKHHVRVPEVNMMTKLLLFEAITFSTTVLVVILNGWLHIGPEEFWAASPHFFAYVLNVMLYGPEEPVVRMTIYFGTALGSLLSFWPFLVFKFPLVGQALLKVKATGYDQAGNVRPVLTRMQRETKAERIRREEWQRYKGKRDKFVGAAARDQGTDEAPRRPEDESPRAANTSCAPSKRKANHLL</sequence>
<feature type="region of interest" description="Disordered" evidence="1">
    <location>
        <begin position="598"/>
        <end position="642"/>
    </location>
</feature>
<proteinExistence type="predicted"/>
<name>A0A7S0IUM2_9EUKA</name>
<feature type="transmembrane region" description="Helical" evidence="2">
    <location>
        <begin position="253"/>
        <end position="279"/>
    </location>
</feature>
<dbReference type="GO" id="GO:0005509">
    <property type="term" value="F:calcium ion binding"/>
    <property type="evidence" value="ECO:0007669"/>
    <property type="project" value="InterPro"/>
</dbReference>
<feature type="transmembrane region" description="Helical" evidence="2">
    <location>
        <begin position="474"/>
        <end position="497"/>
    </location>
</feature>
<keyword evidence="2" id="KW-0472">Membrane</keyword>
<dbReference type="AlphaFoldDB" id="A0A7S0IUM2"/>
<dbReference type="EMBL" id="HBER01015304">
    <property type="protein sequence ID" value="CAD8532428.1"/>
    <property type="molecule type" value="Transcribed_RNA"/>
</dbReference>
<dbReference type="InterPro" id="IPR002048">
    <property type="entry name" value="EF_hand_dom"/>
</dbReference>
<protein>
    <recommendedName>
        <fullName evidence="3">EF-hand domain-containing protein</fullName>
    </recommendedName>
</protein>
<keyword evidence="2" id="KW-1133">Transmembrane helix</keyword>
<gene>
    <name evidence="4" type="ORF">CLEP1334_LOCUS7683</name>
</gene>
<feature type="transmembrane region" description="Helical" evidence="2">
    <location>
        <begin position="299"/>
        <end position="324"/>
    </location>
</feature>
<feature type="transmembrane region" description="Helical" evidence="2">
    <location>
        <begin position="188"/>
        <end position="208"/>
    </location>
</feature>
<accession>A0A7S0IUM2</accession>
<organism evidence="4">
    <name type="scientific">Calcidiscus leptoporus</name>
    <dbReference type="NCBI Taxonomy" id="127549"/>
    <lineage>
        <taxon>Eukaryota</taxon>
        <taxon>Haptista</taxon>
        <taxon>Haptophyta</taxon>
        <taxon>Prymnesiophyceae</taxon>
        <taxon>Coccolithales</taxon>
        <taxon>Calcidiscaceae</taxon>
        <taxon>Calcidiscus</taxon>
    </lineage>
</organism>